<gene>
    <name evidence="5" type="ORF">A2664_01320</name>
</gene>
<evidence type="ECO:0000256" key="1">
    <source>
        <dbReference type="ARBA" id="ARBA00006611"/>
    </source>
</evidence>
<dbReference type="SUPFAM" id="SSF52540">
    <property type="entry name" value="P-loop containing nucleoside triphosphate hydrolases"/>
    <property type="match status" value="1"/>
</dbReference>
<dbReference type="Pfam" id="PF00437">
    <property type="entry name" value="T2SSE"/>
    <property type="match status" value="1"/>
</dbReference>
<evidence type="ECO:0000313" key="5">
    <source>
        <dbReference type="EMBL" id="OHA17998.1"/>
    </source>
</evidence>
<keyword evidence="2" id="KW-0547">Nucleotide-binding</keyword>
<dbReference type="PANTHER" id="PTHR30258:SF1">
    <property type="entry name" value="PROTEIN TRANSPORT PROTEIN HOFB HOMOLOG"/>
    <property type="match status" value="1"/>
</dbReference>
<comment type="caution">
    <text evidence="5">The sequence shown here is derived from an EMBL/GenBank/DDBJ whole genome shotgun (WGS) entry which is preliminary data.</text>
</comment>
<dbReference type="Gene3D" id="3.40.50.300">
    <property type="entry name" value="P-loop containing nucleotide triphosphate hydrolases"/>
    <property type="match status" value="1"/>
</dbReference>
<dbReference type="CDD" id="cd01129">
    <property type="entry name" value="PulE-GspE-like"/>
    <property type="match status" value="1"/>
</dbReference>
<evidence type="ECO:0000313" key="6">
    <source>
        <dbReference type="Proteomes" id="UP000178873"/>
    </source>
</evidence>
<name>A0A1G2M281_9BACT</name>
<accession>A0A1G2M281</accession>
<protein>
    <recommendedName>
        <fullName evidence="4">Bacterial type II secretion system protein E domain-containing protein</fullName>
    </recommendedName>
</protein>
<dbReference type="InterPro" id="IPR027417">
    <property type="entry name" value="P-loop_NTPase"/>
</dbReference>
<proteinExistence type="inferred from homology"/>
<dbReference type="Gene3D" id="3.30.450.90">
    <property type="match status" value="1"/>
</dbReference>
<feature type="domain" description="Bacterial type II secretion system protein E" evidence="4">
    <location>
        <begin position="254"/>
        <end position="268"/>
    </location>
</feature>
<comment type="similarity">
    <text evidence="1">Belongs to the GSP E family.</text>
</comment>
<evidence type="ECO:0000256" key="2">
    <source>
        <dbReference type="ARBA" id="ARBA00022741"/>
    </source>
</evidence>
<dbReference type="Proteomes" id="UP000178873">
    <property type="component" value="Unassembled WGS sequence"/>
</dbReference>
<dbReference type="GO" id="GO:0005524">
    <property type="term" value="F:ATP binding"/>
    <property type="evidence" value="ECO:0007669"/>
    <property type="project" value="UniProtKB-KW"/>
</dbReference>
<dbReference type="GO" id="GO:0016887">
    <property type="term" value="F:ATP hydrolysis activity"/>
    <property type="evidence" value="ECO:0007669"/>
    <property type="project" value="TreeGrafter"/>
</dbReference>
<dbReference type="PROSITE" id="PS00662">
    <property type="entry name" value="T2SP_E"/>
    <property type="match status" value="1"/>
</dbReference>
<dbReference type="EMBL" id="MHRF01000010">
    <property type="protein sequence ID" value="OHA17998.1"/>
    <property type="molecule type" value="Genomic_DNA"/>
</dbReference>
<dbReference type="GO" id="GO:0005886">
    <property type="term" value="C:plasma membrane"/>
    <property type="evidence" value="ECO:0007669"/>
    <property type="project" value="TreeGrafter"/>
</dbReference>
<sequence length="448" mass="49646">MLERYKELSASVATKTGSFEILDDQIETVLQKIKTTKDIQKEISDVTQVQGVSTTRVLEVLLGGALAIKASDIHIEPAENTIRLRFRLDGLLNEIMEIPRELYNYLLSRIKLISGLHLNVKDKAQDGHFSIHAKKSEIEIRTSTLPGTYGESIVLCVLDPDMISITMEQLGLEPHLQEILEHTITKPNGLLLTTGPTGSGKTTTLYAFLRKVYTDKIKIITIEDPVEYHLDGIVQTQINPARGYSFTEGLRSALRQDPDIIMVGEIRDNEAADIAINAALTGHLVFSTLHTNNAAGTFPRLLSFGVNPKVLSSSVTVAMAQRLVRKLCDQCKKQIPLSPADRKIVDTVMRSVSQTEYISLPREKIYTAVGCDKCNGTGYRGRIGIFEAIVMDKGIEKAVLNNPSEREIQEAARNQKLLNMQQDGVVKILKGITSIDELSRVIDLQAEV</sequence>
<organism evidence="5 6">
    <name type="scientific">Candidatus Taylorbacteria bacterium RIFCSPHIGHO2_01_FULL_46_22b</name>
    <dbReference type="NCBI Taxonomy" id="1802301"/>
    <lineage>
        <taxon>Bacteria</taxon>
        <taxon>Candidatus Tayloriibacteriota</taxon>
    </lineage>
</organism>
<evidence type="ECO:0000256" key="3">
    <source>
        <dbReference type="ARBA" id="ARBA00022840"/>
    </source>
</evidence>
<dbReference type="PANTHER" id="PTHR30258">
    <property type="entry name" value="TYPE II SECRETION SYSTEM PROTEIN GSPE-RELATED"/>
    <property type="match status" value="1"/>
</dbReference>
<dbReference type="STRING" id="1802301.A2664_01320"/>
<dbReference type="AlphaFoldDB" id="A0A1G2M281"/>
<keyword evidence="3" id="KW-0067">ATP-binding</keyword>
<evidence type="ECO:0000259" key="4">
    <source>
        <dbReference type="PROSITE" id="PS00662"/>
    </source>
</evidence>
<dbReference type="InterPro" id="IPR001482">
    <property type="entry name" value="T2SS/T4SS_dom"/>
</dbReference>
<reference evidence="5 6" key="1">
    <citation type="journal article" date="2016" name="Nat. Commun.">
        <title>Thousands of microbial genomes shed light on interconnected biogeochemical processes in an aquifer system.</title>
        <authorList>
            <person name="Anantharaman K."/>
            <person name="Brown C.T."/>
            <person name="Hug L.A."/>
            <person name="Sharon I."/>
            <person name="Castelle C.J."/>
            <person name="Probst A.J."/>
            <person name="Thomas B.C."/>
            <person name="Singh A."/>
            <person name="Wilkins M.J."/>
            <person name="Karaoz U."/>
            <person name="Brodie E.L."/>
            <person name="Williams K.H."/>
            <person name="Hubbard S.S."/>
            <person name="Banfield J.F."/>
        </authorList>
    </citation>
    <scope>NUCLEOTIDE SEQUENCE [LARGE SCALE GENOMIC DNA]</scope>
</reference>